<dbReference type="eggNOG" id="ENOG50347J0">
    <property type="taxonomic scope" value="Bacteria"/>
</dbReference>
<organism evidence="1 2">
    <name type="scientific">Trabulsiella guamensis ATCC 49490</name>
    <dbReference type="NCBI Taxonomy" id="1005994"/>
    <lineage>
        <taxon>Bacteria</taxon>
        <taxon>Pseudomonadati</taxon>
        <taxon>Pseudomonadota</taxon>
        <taxon>Gammaproteobacteria</taxon>
        <taxon>Enterobacterales</taxon>
        <taxon>Enterobacteriaceae</taxon>
        <taxon>Trabulsiella</taxon>
    </lineage>
</organism>
<reference evidence="2" key="1">
    <citation type="submission" date="2014-05" db="EMBL/GenBank/DDBJ databases">
        <title>ATOL: Assembling a taxonomically balanced genome-scale reconstruction of the evolutionary history of the Enterobacteriaceae.</title>
        <authorList>
            <person name="Plunkett G. III"/>
            <person name="Neeno-Eckwall E.C."/>
            <person name="Glasner J.D."/>
            <person name="Perna N.T."/>
        </authorList>
    </citation>
    <scope>NUCLEOTIDE SEQUENCE [LARGE SCALE GENOMIC DNA]</scope>
    <source>
        <strain evidence="2">ATCC 49490</strain>
    </source>
</reference>
<protein>
    <submittedName>
        <fullName evidence="1">Uncharacterized protein</fullName>
    </submittedName>
</protein>
<dbReference type="EMBL" id="JMTB01000085">
    <property type="protein sequence ID" value="KFC06139.1"/>
    <property type="molecule type" value="Genomic_DNA"/>
</dbReference>
<evidence type="ECO:0000313" key="2">
    <source>
        <dbReference type="Proteomes" id="UP000028630"/>
    </source>
</evidence>
<dbReference type="Proteomes" id="UP000028630">
    <property type="component" value="Unassembled WGS sequence"/>
</dbReference>
<dbReference type="RefSeq" id="WP_038157762.1">
    <property type="nucleotide sequence ID" value="NZ_JMTB01000085.1"/>
</dbReference>
<gene>
    <name evidence="1" type="ORF">GTGU_02656</name>
</gene>
<dbReference type="AlphaFoldDB" id="A0A085A7E4"/>
<accession>A0A085A7E4</accession>
<keyword evidence="2" id="KW-1185">Reference proteome</keyword>
<dbReference type="OrthoDB" id="7352393at2"/>
<evidence type="ECO:0000313" key="1">
    <source>
        <dbReference type="EMBL" id="KFC06139.1"/>
    </source>
</evidence>
<comment type="caution">
    <text evidence="1">The sequence shown here is derived from an EMBL/GenBank/DDBJ whole genome shotgun (WGS) entry which is preliminary data.</text>
</comment>
<sequence>MSKNIDLFTHLTSEIFALLWENFPVPQVITYAKFNADISPDYLDKSEPTVKQSRYEIRKVVDGTFSFLMGNGYIQYETDRMTLFRNVRLTEKSLTILTSIPENSGNNETIGDNIIRAVKAGKSENIANTLAFILTSDLRHS</sequence>
<name>A0A085A7E4_9ENTR</name>
<proteinExistence type="predicted"/>